<dbReference type="STRING" id="429701.A0A2G9HYG5"/>
<keyword evidence="8" id="KW-1185">Reference proteome</keyword>
<name>A0A2G9HYG5_9LAMI</name>
<feature type="region of interest" description="Disordered" evidence="6">
    <location>
        <begin position="124"/>
        <end position="162"/>
    </location>
</feature>
<dbReference type="CDD" id="cd10017">
    <property type="entry name" value="B3_DNA"/>
    <property type="match status" value="1"/>
</dbReference>
<dbReference type="AlphaFoldDB" id="A0A2G9HYG5"/>
<keyword evidence="3" id="KW-0238">DNA-binding</keyword>
<accession>A0A2G9HYG5</accession>
<dbReference type="InterPro" id="IPR005508">
    <property type="entry name" value="At2g31720-like"/>
</dbReference>
<reference evidence="8" key="1">
    <citation type="journal article" date="2018" name="Gigascience">
        <title>Genome assembly of the Pink Ipe (Handroanthus impetiginosus, Bignoniaceae), a highly valued, ecologically keystone Neotropical timber forest tree.</title>
        <authorList>
            <person name="Silva-Junior O.B."/>
            <person name="Grattapaglia D."/>
            <person name="Novaes E."/>
            <person name="Collevatti R.G."/>
        </authorList>
    </citation>
    <scope>NUCLEOTIDE SEQUENCE [LARGE SCALE GENOMIC DNA]</scope>
    <source>
        <strain evidence="8">cv. UFG-1</strain>
    </source>
</reference>
<feature type="compositionally biased region" description="Basic and acidic residues" evidence="6">
    <location>
        <begin position="129"/>
        <end position="147"/>
    </location>
</feature>
<comment type="caution">
    <text evidence="7">The sequence shown here is derived from an EMBL/GenBank/DDBJ whole genome shotgun (WGS) entry which is preliminary data.</text>
</comment>
<dbReference type="Proteomes" id="UP000231279">
    <property type="component" value="Unassembled WGS sequence"/>
</dbReference>
<protein>
    <recommendedName>
        <fullName evidence="9">TF-B3 domain-containing protein</fullName>
    </recommendedName>
</protein>
<evidence type="ECO:0000256" key="4">
    <source>
        <dbReference type="ARBA" id="ARBA00023163"/>
    </source>
</evidence>
<evidence type="ECO:0000256" key="6">
    <source>
        <dbReference type="SAM" id="MobiDB-lite"/>
    </source>
</evidence>
<dbReference type="OrthoDB" id="1090008at2759"/>
<evidence type="ECO:0000313" key="8">
    <source>
        <dbReference type="Proteomes" id="UP000231279"/>
    </source>
</evidence>
<dbReference type="GO" id="GO:0003677">
    <property type="term" value="F:DNA binding"/>
    <property type="evidence" value="ECO:0007669"/>
    <property type="project" value="UniProtKB-KW"/>
</dbReference>
<dbReference type="EMBL" id="NKXS01000742">
    <property type="protein sequence ID" value="PIN22513.1"/>
    <property type="molecule type" value="Genomic_DNA"/>
</dbReference>
<dbReference type="Gene3D" id="2.40.330.10">
    <property type="entry name" value="DNA-binding pseudobarrel domain"/>
    <property type="match status" value="1"/>
</dbReference>
<dbReference type="GO" id="GO:0005634">
    <property type="term" value="C:nucleus"/>
    <property type="evidence" value="ECO:0007669"/>
    <property type="project" value="UniProtKB-SubCell"/>
</dbReference>
<comment type="subcellular location">
    <subcellularLocation>
        <location evidence="1">Nucleus</location>
    </subcellularLocation>
</comment>
<evidence type="ECO:0000256" key="1">
    <source>
        <dbReference type="ARBA" id="ARBA00004123"/>
    </source>
</evidence>
<evidence type="ECO:0000256" key="2">
    <source>
        <dbReference type="ARBA" id="ARBA00023015"/>
    </source>
</evidence>
<keyword evidence="5" id="KW-0539">Nucleus</keyword>
<evidence type="ECO:0000256" key="5">
    <source>
        <dbReference type="ARBA" id="ARBA00023242"/>
    </source>
</evidence>
<sequence length="275" mass="30494">MPGLDGDVGIGCSANNRRWEWLTHVVTCLSKGKTVQELIDNGGDVGIGCSADDKRWDCLVYVAERLSEGKTAQELIDNGGDVAHDVITIKKPTSKNLDNNPPKTGEINEKINTNDVENVVTDVIFSQDSDSKKPSSKNTAKEKEGASKKRAKKTSDVMDPAPDLPQAFKNHILNRGCDLESVVLVTQKELTRTDVSTGHVAELDKEKGRVEAILFQPCLKECVISLRNWKSNLEYALVHNWKEVCSKNGLKEGMKIQLWSFRRNTELCFALVRLG</sequence>
<organism evidence="7 8">
    <name type="scientific">Handroanthus impetiginosus</name>
    <dbReference type="NCBI Taxonomy" id="429701"/>
    <lineage>
        <taxon>Eukaryota</taxon>
        <taxon>Viridiplantae</taxon>
        <taxon>Streptophyta</taxon>
        <taxon>Embryophyta</taxon>
        <taxon>Tracheophyta</taxon>
        <taxon>Spermatophyta</taxon>
        <taxon>Magnoliopsida</taxon>
        <taxon>eudicotyledons</taxon>
        <taxon>Gunneridae</taxon>
        <taxon>Pentapetalae</taxon>
        <taxon>asterids</taxon>
        <taxon>lamiids</taxon>
        <taxon>Lamiales</taxon>
        <taxon>Bignoniaceae</taxon>
        <taxon>Crescentiina</taxon>
        <taxon>Tabebuia alliance</taxon>
        <taxon>Handroanthus</taxon>
    </lineage>
</organism>
<keyword evidence="2" id="KW-0805">Transcription regulation</keyword>
<evidence type="ECO:0000256" key="3">
    <source>
        <dbReference type="ARBA" id="ARBA00023125"/>
    </source>
</evidence>
<evidence type="ECO:0008006" key="9">
    <source>
        <dbReference type="Google" id="ProtNLM"/>
    </source>
</evidence>
<dbReference type="PANTHER" id="PTHR31541:SF60">
    <property type="entry name" value="TF-B3 DOMAIN-CONTAINING PROTEIN"/>
    <property type="match status" value="1"/>
</dbReference>
<evidence type="ECO:0000313" key="7">
    <source>
        <dbReference type="EMBL" id="PIN22513.1"/>
    </source>
</evidence>
<keyword evidence="4" id="KW-0804">Transcription</keyword>
<proteinExistence type="predicted"/>
<dbReference type="SUPFAM" id="SSF101936">
    <property type="entry name" value="DNA-binding pseudobarrel domain"/>
    <property type="match status" value="1"/>
</dbReference>
<dbReference type="PANTHER" id="PTHR31541">
    <property type="entry name" value="B3 DOMAIN PLANT PROTEIN-RELATED"/>
    <property type="match status" value="1"/>
</dbReference>
<dbReference type="InterPro" id="IPR003340">
    <property type="entry name" value="B3_DNA-bd"/>
</dbReference>
<gene>
    <name evidence="7" type="ORF">CDL12_04770</name>
</gene>
<dbReference type="InterPro" id="IPR015300">
    <property type="entry name" value="DNA-bd_pseudobarrel_sf"/>
</dbReference>